<keyword evidence="3" id="KW-0464">Manganese</keyword>
<dbReference type="Proteomes" id="UP001153148">
    <property type="component" value="Unassembled WGS sequence"/>
</dbReference>
<proteinExistence type="predicted"/>
<protein>
    <submittedName>
        <fullName evidence="4">Uncharacterized protein</fullName>
    </submittedName>
</protein>
<reference evidence="4" key="1">
    <citation type="submission" date="2021-03" db="EMBL/GenBank/DDBJ databases">
        <authorList>
            <person name="Tran Van P."/>
        </authorList>
    </citation>
    <scope>NUCLEOTIDE SEQUENCE</scope>
</reference>
<dbReference type="PANTHER" id="PTHR43782:SF3">
    <property type="entry name" value="ARGINASE"/>
    <property type="match status" value="1"/>
</dbReference>
<keyword evidence="1" id="KW-0479">Metal-binding</keyword>
<sequence>MSCVCSVETQNIDGYLCPDTSWCIRGQCCWVTRYLYLAIIAHLSVRNIAIIALRDVDREERAIMDKFSIATYSMHHIDKLGVVNVVQEAFAWRDHPKRRNTTYRRGVQYWASISIRHDGGESQTWEYSRFTTHIRSCETFTPSCVWSSTQRRSSQ</sequence>
<dbReference type="EMBL" id="CAJPIN010002670">
    <property type="protein sequence ID" value="CAG2055596.1"/>
    <property type="molecule type" value="Genomic_DNA"/>
</dbReference>
<keyword evidence="5" id="KW-1185">Reference proteome</keyword>
<dbReference type="InterPro" id="IPR006035">
    <property type="entry name" value="Ureohydrolase"/>
</dbReference>
<evidence type="ECO:0000256" key="1">
    <source>
        <dbReference type="ARBA" id="ARBA00022723"/>
    </source>
</evidence>
<dbReference type="InterPro" id="IPR023696">
    <property type="entry name" value="Ureohydrolase_dom_sf"/>
</dbReference>
<organism evidence="4 5">
    <name type="scientific">Timema podura</name>
    <name type="common">Walking stick</name>
    <dbReference type="NCBI Taxonomy" id="61482"/>
    <lineage>
        <taxon>Eukaryota</taxon>
        <taxon>Metazoa</taxon>
        <taxon>Ecdysozoa</taxon>
        <taxon>Arthropoda</taxon>
        <taxon>Hexapoda</taxon>
        <taxon>Insecta</taxon>
        <taxon>Pterygota</taxon>
        <taxon>Neoptera</taxon>
        <taxon>Polyneoptera</taxon>
        <taxon>Phasmatodea</taxon>
        <taxon>Timematodea</taxon>
        <taxon>Timematoidea</taxon>
        <taxon>Timematidae</taxon>
        <taxon>Timema</taxon>
    </lineage>
</organism>
<evidence type="ECO:0000256" key="2">
    <source>
        <dbReference type="ARBA" id="ARBA00022801"/>
    </source>
</evidence>
<keyword evidence="2" id="KW-0378">Hydrolase</keyword>
<dbReference type="Gene3D" id="3.40.800.10">
    <property type="entry name" value="Ureohydrolase domain"/>
    <property type="match status" value="1"/>
</dbReference>
<evidence type="ECO:0000313" key="4">
    <source>
        <dbReference type="EMBL" id="CAG2055596.1"/>
    </source>
</evidence>
<evidence type="ECO:0000313" key="5">
    <source>
        <dbReference type="Proteomes" id="UP001153148"/>
    </source>
</evidence>
<comment type="caution">
    <text evidence="4">The sequence shown here is derived from an EMBL/GenBank/DDBJ whole genome shotgun (WGS) entry which is preliminary data.</text>
</comment>
<name>A0ABN7NI90_TIMPD</name>
<evidence type="ECO:0000256" key="3">
    <source>
        <dbReference type="ARBA" id="ARBA00023211"/>
    </source>
</evidence>
<dbReference type="PANTHER" id="PTHR43782">
    <property type="entry name" value="ARGINASE"/>
    <property type="match status" value="1"/>
</dbReference>
<dbReference type="SUPFAM" id="SSF52768">
    <property type="entry name" value="Arginase/deacetylase"/>
    <property type="match status" value="1"/>
</dbReference>
<dbReference type="Pfam" id="PF00491">
    <property type="entry name" value="Arginase"/>
    <property type="match status" value="1"/>
</dbReference>
<accession>A0ABN7NI90</accession>
<gene>
    <name evidence="4" type="ORF">TPAB3V08_LOCUS2599</name>
</gene>